<keyword evidence="4" id="KW-0808">Transferase</keyword>
<feature type="transmembrane region" description="Helical" evidence="1">
    <location>
        <begin position="441"/>
        <end position="462"/>
    </location>
</feature>
<evidence type="ECO:0000256" key="2">
    <source>
        <dbReference type="SAM" id="SignalP"/>
    </source>
</evidence>
<sequence>MYSVVIISLCGLVATYGQITYQEPSVVPSVVSLDDADTPSAWISDLLYQGLANFSVRNVGSTACRRQTEMYERNLQNYTSWAVRMAESWDRRPVGILAGNRYHLGVYDECVDIEFPVRGQYCIPEVNIVTATGKDFRFNRTDDMNYYGINHAWNTILGWIDYPDQVQRNVMHIGICIPDSCTAHDLQISLQKELDNVLLTEQVKAFVKVNPITCTVSGDMYSYDTGYYITTSLLIILILVCFGATIHHFVALSYYKNNKDAHVEPDSIYYSFSFIKSSRELLKFDKNNELNYINGFKVIVMLGVLFGHRAMFFLGNPFSVSKFVENFFLDGPKILKSGMNIVDPFFFITGYLTYFTVYPTFSKPGPGWLKFVSPIVYRIFKMLPAYCVIMAVTAYIVPHAGDGPFWPQNIWQEAENCKNYWWTNLLFISNFIDVKNQCLLISWYLSCDIQFFIVGVIILYIYSKNKKSGIGLLSVLLCISFCIPFIITLLTNRDSIVKLNLPFLKNPRSSSTFSDSYRPSYMRAIPFFLGLTMGFIGPKLKERNIRFSQITVFVGTSIAIVICLYVQFYGNIFYQRNRPYYSIEQALYASLNHCTWTGLGIVIYIFNITSGYGLLMKVLSNRLIIPLGRLSYSVFLVNLIVMMMSQSTQRLPNYASMDNMIRVVIQDVFKTYLMALSLYLVVEAPFGNLIRLLFGRGPKKCSSEDSNEIPHKPTISLEFQNKEISHL</sequence>
<feature type="transmembrane region" description="Helical" evidence="1">
    <location>
        <begin position="292"/>
        <end position="314"/>
    </location>
</feature>
<dbReference type="Pfam" id="PF01757">
    <property type="entry name" value="Acyl_transf_3"/>
    <property type="match status" value="1"/>
</dbReference>
<keyword evidence="4" id="KW-0012">Acyltransferase</keyword>
<feature type="domain" description="Nose resistant-to-fluoxetine protein N-terminal" evidence="3">
    <location>
        <begin position="61"/>
        <end position="209"/>
    </location>
</feature>
<keyword evidence="1" id="KW-0472">Membrane</keyword>
<feature type="transmembrane region" description="Helical" evidence="1">
    <location>
        <begin position="590"/>
        <end position="615"/>
    </location>
</feature>
<reference evidence="4 5" key="1">
    <citation type="submission" date="2019-08" db="EMBL/GenBank/DDBJ databases">
        <authorList>
            <person name="Alioto T."/>
            <person name="Alioto T."/>
            <person name="Gomez Garrido J."/>
        </authorList>
    </citation>
    <scope>NUCLEOTIDE SEQUENCE [LARGE SCALE GENOMIC DNA]</scope>
</reference>
<evidence type="ECO:0000256" key="1">
    <source>
        <dbReference type="SAM" id="Phobius"/>
    </source>
</evidence>
<feature type="transmembrane region" description="Helical" evidence="1">
    <location>
        <begin position="520"/>
        <end position="538"/>
    </location>
</feature>
<feature type="signal peptide" evidence="2">
    <location>
        <begin position="1"/>
        <end position="17"/>
    </location>
</feature>
<feature type="transmembrane region" description="Helical" evidence="1">
    <location>
        <begin position="550"/>
        <end position="570"/>
    </location>
</feature>
<dbReference type="OrthoDB" id="10006435at2759"/>
<dbReference type="EMBL" id="CABPRJ010001927">
    <property type="protein sequence ID" value="VVC41807.1"/>
    <property type="molecule type" value="Genomic_DNA"/>
</dbReference>
<organism evidence="4 5">
    <name type="scientific">Cinara cedri</name>
    <dbReference type="NCBI Taxonomy" id="506608"/>
    <lineage>
        <taxon>Eukaryota</taxon>
        <taxon>Metazoa</taxon>
        <taxon>Ecdysozoa</taxon>
        <taxon>Arthropoda</taxon>
        <taxon>Hexapoda</taxon>
        <taxon>Insecta</taxon>
        <taxon>Pterygota</taxon>
        <taxon>Neoptera</taxon>
        <taxon>Paraneoptera</taxon>
        <taxon>Hemiptera</taxon>
        <taxon>Sternorrhyncha</taxon>
        <taxon>Aphidomorpha</taxon>
        <taxon>Aphidoidea</taxon>
        <taxon>Aphididae</taxon>
        <taxon>Lachninae</taxon>
        <taxon>Cinara</taxon>
    </lineage>
</organism>
<evidence type="ECO:0000313" key="4">
    <source>
        <dbReference type="EMBL" id="VVC41807.1"/>
    </source>
</evidence>
<dbReference type="AlphaFoldDB" id="A0A5E4NK28"/>
<feature type="transmembrane region" description="Helical" evidence="1">
    <location>
        <begin position="334"/>
        <end position="354"/>
    </location>
</feature>
<feature type="transmembrane region" description="Helical" evidence="1">
    <location>
        <begin position="375"/>
        <end position="397"/>
    </location>
</feature>
<keyword evidence="2" id="KW-0732">Signal</keyword>
<dbReference type="InterPro" id="IPR002656">
    <property type="entry name" value="Acyl_transf_3_dom"/>
</dbReference>
<dbReference type="GO" id="GO:0016747">
    <property type="term" value="F:acyltransferase activity, transferring groups other than amino-acyl groups"/>
    <property type="evidence" value="ECO:0007669"/>
    <property type="project" value="InterPro"/>
</dbReference>
<evidence type="ECO:0000313" key="5">
    <source>
        <dbReference type="Proteomes" id="UP000325440"/>
    </source>
</evidence>
<evidence type="ECO:0000259" key="3">
    <source>
        <dbReference type="SMART" id="SM00703"/>
    </source>
</evidence>
<dbReference type="PANTHER" id="PTHR11161">
    <property type="entry name" value="O-ACYLTRANSFERASE"/>
    <property type="match status" value="1"/>
</dbReference>
<dbReference type="Proteomes" id="UP000325440">
    <property type="component" value="Unassembled WGS sequence"/>
</dbReference>
<dbReference type="SMART" id="SM00703">
    <property type="entry name" value="NRF"/>
    <property type="match status" value="1"/>
</dbReference>
<gene>
    <name evidence="4" type="ORF">CINCED_3A020154</name>
</gene>
<keyword evidence="1" id="KW-1133">Transmembrane helix</keyword>
<proteinExistence type="predicted"/>
<dbReference type="Pfam" id="PF20146">
    <property type="entry name" value="NRF"/>
    <property type="match status" value="1"/>
</dbReference>
<feature type="transmembrane region" description="Helical" evidence="1">
    <location>
        <begin position="627"/>
        <end position="645"/>
    </location>
</feature>
<feature type="transmembrane region" description="Helical" evidence="1">
    <location>
        <begin position="227"/>
        <end position="250"/>
    </location>
</feature>
<dbReference type="PANTHER" id="PTHR11161:SF69">
    <property type="entry name" value="NOSE RESISTANT TO FLUOXETINE PROTEIN 6-LIKE PROTEIN"/>
    <property type="match status" value="1"/>
</dbReference>
<dbReference type="InterPro" id="IPR052728">
    <property type="entry name" value="O2_lipid_transport_reg"/>
</dbReference>
<keyword evidence="5" id="KW-1185">Reference proteome</keyword>
<accession>A0A5E4NK28</accession>
<feature type="chain" id="PRO_5022857728" evidence="2">
    <location>
        <begin position="18"/>
        <end position="727"/>
    </location>
</feature>
<keyword evidence="1" id="KW-0812">Transmembrane</keyword>
<protein>
    <submittedName>
        <fullName evidence="4">Nose resistant-to-fluoxetine protein, N-terminal,Acyltransferase 3</fullName>
    </submittedName>
</protein>
<name>A0A5E4NK28_9HEMI</name>
<feature type="transmembrane region" description="Helical" evidence="1">
    <location>
        <begin position="469"/>
        <end position="490"/>
    </location>
</feature>
<dbReference type="InterPro" id="IPR006621">
    <property type="entry name" value="Nose-resist-to-fluoxetine_N"/>
</dbReference>